<feature type="compositionally biased region" description="Polar residues" evidence="3">
    <location>
        <begin position="1"/>
        <end position="33"/>
    </location>
</feature>
<feature type="region of interest" description="Disordered" evidence="3">
    <location>
        <begin position="1"/>
        <end position="62"/>
    </location>
</feature>
<gene>
    <name evidence="5" type="ORF">KUTeg_021124</name>
</gene>
<accession>A0ABQ9E9Z5</accession>
<feature type="compositionally biased region" description="Basic and acidic residues" evidence="3">
    <location>
        <begin position="286"/>
        <end position="299"/>
    </location>
</feature>
<feature type="coiled-coil region" evidence="2">
    <location>
        <begin position="372"/>
        <end position="469"/>
    </location>
</feature>
<dbReference type="Proteomes" id="UP001217089">
    <property type="component" value="Unassembled WGS sequence"/>
</dbReference>
<dbReference type="EMBL" id="JARBDR010000918">
    <property type="protein sequence ID" value="KAJ8302137.1"/>
    <property type="molecule type" value="Genomic_DNA"/>
</dbReference>
<feature type="region of interest" description="Disordered" evidence="3">
    <location>
        <begin position="285"/>
        <end position="359"/>
    </location>
</feature>
<feature type="compositionally biased region" description="Low complexity" evidence="3">
    <location>
        <begin position="326"/>
        <end position="336"/>
    </location>
</feature>
<feature type="compositionally biased region" description="Basic and acidic residues" evidence="3">
    <location>
        <begin position="307"/>
        <end position="317"/>
    </location>
</feature>
<evidence type="ECO:0000313" key="5">
    <source>
        <dbReference type="EMBL" id="KAJ8302137.1"/>
    </source>
</evidence>
<feature type="compositionally biased region" description="Basic and acidic residues" evidence="3">
    <location>
        <begin position="517"/>
        <end position="550"/>
    </location>
</feature>
<comment type="caution">
    <text evidence="5">The sequence shown here is derived from an EMBL/GenBank/DDBJ whole genome shotgun (WGS) entry which is preliminary data.</text>
</comment>
<evidence type="ECO:0000256" key="3">
    <source>
        <dbReference type="SAM" id="MobiDB-lite"/>
    </source>
</evidence>
<name>A0ABQ9E9Z5_TEGGR</name>
<reference evidence="5 6" key="1">
    <citation type="submission" date="2022-12" db="EMBL/GenBank/DDBJ databases">
        <title>Chromosome-level genome of Tegillarca granosa.</title>
        <authorList>
            <person name="Kim J."/>
        </authorList>
    </citation>
    <scope>NUCLEOTIDE SEQUENCE [LARGE SCALE GENOMIC DNA]</scope>
    <source>
        <strain evidence="5">Teg-2019</strain>
        <tissue evidence="5">Adductor muscle</tissue>
    </source>
</reference>
<feature type="region of interest" description="Disordered" evidence="3">
    <location>
        <begin position="517"/>
        <end position="578"/>
    </location>
</feature>
<evidence type="ECO:0000259" key="4">
    <source>
        <dbReference type="Pfam" id="PF13863"/>
    </source>
</evidence>
<evidence type="ECO:0000313" key="6">
    <source>
        <dbReference type="Proteomes" id="UP001217089"/>
    </source>
</evidence>
<feature type="domain" description="DUF4200" evidence="4">
    <location>
        <begin position="234"/>
        <end position="284"/>
    </location>
</feature>
<feature type="compositionally biased region" description="Low complexity" evidence="3">
    <location>
        <begin position="34"/>
        <end position="45"/>
    </location>
</feature>
<feature type="compositionally biased region" description="Acidic residues" evidence="3">
    <location>
        <begin position="349"/>
        <end position="359"/>
    </location>
</feature>
<keyword evidence="1 2" id="KW-0175">Coiled coil</keyword>
<dbReference type="Pfam" id="PF13863">
    <property type="entry name" value="DUF4200"/>
    <property type="match status" value="1"/>
</dbReference>
<protein>
    <recommendedName>
        <fullName evidence="4">DUF4200 domain-containing protein</fullName>
    </recommendedName>
</protein>
<sequence length="589" mass="68474">MADSPNRSAAGSPDTEVSGQDGSRQSGRVTFPNSAKSASSHSAMSDDLVPAGNPFKMPPDSDIFVLRDRERQKKKQERLRQRQLRVHEKTTYASKVNFRTAAMIHPADSDDEKEIEDTDKAVAVKDDPQYTIQVTRGEYDPQYTIQVTRGEYDPQYTILVTRGEYDPQYTILVTRGESDPQYTIQVTRDRHVEKESLAEYIAKKREMFLVQSIRINKTTLEWLKNMHSAICLSAENETKAKLEKVAEIKKINAQMMAIKSEISKYEDTLKEYQLYKKFLDNLTPQEHQEEKEKKMERKREERRKRKEAALKKEADSKPKKRGGLGKLLAGEKSAPAPKAPAKKESEKEPSDDESDEDLDLYFNDPHQLLNIFAELEEQNLSLIQNSQETEEALEEMKQTIKQTKQKMEQETQILKEQIEKLNSQIVKEEKKAAELKIKAKMFSYGEFKAEDQQKMLDALNKKVEEVYRSCIGDNEANISTLQMLTNIENRLEELFEQIETMPQDKVEAAEKAKEKERRLKLREEKMEQQRLHQEERVRKALERAKAEPKKQTGRKLVFRSEPPRHKKREDDGADQASKEEEELAYFFQW</sequence>
<dbReference type="InterPro" id="IPR051147">
    <property type="entry name" value="CFAP_domain-containing"/>
</dbReference>
<dbReference type="PANTHER" id="PTHR21683">
    <property type="entry name" value="COILED-COIL DOMAIN-CONTAINING PROTEIN 42 LIKE-2-LIKE-RELATED"/>
    <property type="match status" value="1"/>
</dbReference>
<evidence type="ECO:0000256" key="2">
    <source>
        <dbReference type="SAM" id="Coils"/>
    </source>
</evidence>
<dbReference type="PANTHER" id="PTHR21683:SF3">
    <property type="entry name" value="CILIA AND FLAGELLA ASSOCIATED PROTEIN 100"/>
    <property type="match status" value="1"/>
</dbReference>
<keyword evidence="6" id="KW-1185">Reference proteome</keyword>
<proteinExistence type="predicted"/>
<dbReference type="InterPro" id="IPR025252">
    <property type="entry name" value="DUF4200"/>
</dbReference>
<organism evidence="5 6">
    <name type="scientific">Tegillarca granosa</name>
    <name type="common">Malaysian cockle</name>
    <name type="synonym">Anadara granosa</name>
    <dbReference type="NCBI Taxonomy" id="220873"/>
    <lineage>
        <taxon>Eukaryota</taxon>
        <taxon>Metazoa</taxon>
        <taxon>Spiralia</taxon>
        <taxon>Lophotrochozoa</taxon>
        <taxon>Mollusca</taxon>
        <taxon>Bivalvia</taxon>
        <taxon>Autobranchia</taxon>
        <taxon>Pteriomorphia</taxon>
        <taxon>Arcoida</taxon>
        <taxon>Arcoidea</taxon>
        <taxon>Arcidae</taxon>
        <taxon>Tegillarca</taxon>
    </lineage>
</organism>
<evidence type="ECO:0000256" key="1">
    <source>
        <dbReference type="ARBA" id="ARBA00023054"/>
    </source>
</evidence>